<keyword evidence="3" id="KW-1185">Reference proteome</keyword>
<dbReference type="Gene3D" id="3.30.710.10">
    <property type="entry name" value="Potassium Channel Kv1.1, Chain A"/>
    <property type="match status" value="1"/>
</dbReference>
<dbReference type="PANTHER" id="PTHR22744:SF14">
    <property type="entry name" value="BTB DOMAIN-CONTAINING PROTEIN-RELATED"/>
    <property type="match status" value="1"/>
</dbReference>
<evidence type="ECO:0000313" key="2">
    <source>
        <dbReference type="EMBL" id="GMT21102.1"/>
    </source>
</evidence>
<gene>
    <name evidence="2" type="ORF">PFISCL1PPCAC_12399</name>
</gene>
<feature type="domain" description="BTB" evidence="1">
    <location>
        <begin position="3"/>
        <end position="65"/>
    </location>
</feature>
<comment type="caution">
    <text evidence="2">The sequence shown here is derived from an EMBL/GenBank/DDBJ whole genome shotgun (WGS) entry which is preliminary data.</text>
</comment>
<dbReference type="Pfam" id="PF00651">
    <property type="entry name" value="BTB"/>
    <property type="match status" value="1"/>
</dbReference>
<dbReference type="AlphaFoldDB" id="A0AAV5VSV4"/>
<evidence type="ECO:0000313" key="3">
    <source>
        <dbReference type="Proteomes" id="UP001432322"/>
    </source>
</evidence>
<accession>A0AAV5VSV4</accession>
<dbReference type="EMBL" id="BTSY01000003">
    <property type="protein sequence ID" value="GMT21102.1"/>
    <property type="molecule type" value="Genomic_DNA"/>
</dbReference>
<dbReference type="SUPFAM" id="SSF54695">
    <property type="entry name" value="POZ domain"/>
    <property type="match status" value="1"/>
</dbReference>
<feature type="non-terminal residue" evidence="2">
    <location>
        <position position="1"/>
    </location>
</feature>
<feature type="non-terminal residue" evidence="2">
    <location>
        <position position="129"/>
    </location>
</feature>
<sequence length="129" mass="15298">CFKENGQDEIEIGDADSESFTTLLNLLHKKRTSLNKENLMDVLHLAHRFDIKRVIAKCKHSLLSKKKEYLLCEQLIAADRYGLKTVQKKSLRRLEESDDIRTRVVELRESKYWSEYSHQMKSRIFEALR</sequence>
<dbReference type="CDD" id="cd18186">
    <property type="entry name" value="BTB_POZ_ZBTB_KLHL-like"/>
    <property type="match status" value="1"/>
</dbReference>
<proteinExistence type="predicted"/>
<name>A0AAV5VSV4_9BILA</name>
<dbReference type="Proteomes" id="UP001432322">
    <property type="component" value="Unassembled WGS sequence"/>
</dbReference>
<organism evidence="2 3">
    <name type="scientific">Pristionchus fissidentatus</name>
    <dbReference type="NCBI Taxonomy" id="1538716"/>
    <lineage>
        <taxon>Eukaryota</taxon>
        <taxon>Metazoa</taxon>
        <taxon>Ecdysozoa</taxon>
        <taxon>Nematoda</taxon>
        <taxon>Chromadorea</taxon>
        <taxon>Rhabditida</taxon>
        <taxon>Rhabditina</taxon>
        <taxon>Diplogasteromorpha</taxon>
        <taxon>Diplogasteroidea</taxon>
        <taxon>Neodiplogasteridae</taxon>
        <taxon>Pristionchus</taxon>
    </lineage>
</organism>
<evidence type="ECO:0000259" key="1">
    <source>
        <dbReference type="Pfam" id="PF00651"/>
    </source>
</evidence>
<dbReference type="PANTHER" id="PTHR22744">
    <property type="entry name" value="HELIX LOOP HELIX PROTEIN 21-RELATED"/>
    <property type="match status" value="1"/>
</dbReference>
<dbReference type="InterPro" id="IPR000210">
    <property type="entry name" value="BTB/POZ_dom"/>
</dbReference>
<dbReference type="InterPro" id="IPR011333">
    <property type="entry name" value="SKP1/BTB/POZ_sf"/>
</dbReference>
<protein>
    <recommendedName>
        <fullName evidence="1">BTB domain-containing protein</fullName>
    </recommendedName>
</protein>
<reference evidence="2" key="1">
    <citation type="submission" date="2023-10" db="EMBL/GenBank/DDBJ databases">
        <title>Genome assembly of Pristionchus species.</title>
        <authorList>
            <person name="Yoshida K."/>
            <person name="Sommer R.J."/>
        </authorList>
    </citation>
    <scope>NUCLEOTIDE SEQUENCE</scope>
    <source>
        <strain evidence="2">RS5133</strain>
    </source>
</reference>